<dbReference type="RefSeq" id="WP_152168776.1">
    <property type="nucleotide sequence ID" value="NZ_CP045096.1"/>
</dbReference>
<accession>A0A5P8K3D7</accession>
<dbReference type="EMBL" id="CP045096">
    <property type="protein sequence ID" value="QFQ97292.1"/>
    <property type="molecule type" value="Genomic_DNA"/>
</dbReference>
<gene>
    <name evidence="1" type="ORF">F9278_14940</name>
</gene>
<evidence type="ECO:0000313" key="2">
    <source>
        <dbReference type="Proteomes" id="UP000327294"/>
    </source>
</evidence>
<evidence type="ECO:0000313" key="1">
    <source>
        <dbReference type="EMBL" id="QFQ97292.1"/>
    </source>
</evidence>
<organism evidence="1 2">
    <name type="scientific">Streptomyces phaeolivaceus</name>
    <dbReference type="NCBI Taxonomy" id="2653200"/>
    <lineage>
        <taxon>Bacteria</taxon>
        <taxon>Bacillati</taxon>
        <taxon>Actinomycetota</taxon>
        <taxon>Actinomycetes</taxon>
        <taxon>Kitasatosporales</taxon>
        <taxon>Streptomycetaceae</taxon>
        <taxon>Streptomyces</taxon>
    </lineage>
</organism>
<proteinExistence type="predicted"/>
<protein>
    <submittedName>
        <fullName evidence="1">Uncharacterized protein</fullName>
    </submittedName>
</protein>
<name>A0A5P8K3D7_9ACTN</name>
<reference evidence="1 2" key="1">
    <citation type="submission" date="2019-10" db="EMBL/GenBank/DDBJ databases">
        <title>Streptomyces sp. strain GY16 isolated from leaves of Broussonetia papyrifera.</title>
        <authorList>
            <person name="Mo P."/>
        </authorList>
    </citation>
    <scope>NUCLEOTIDE SEQUENCE [LARGE SCALE GENOMIC DNA]</scope>
    <source>
        <strain evidence="1 2">GY16</strain>
    </source>
</reference>
<keyword evidence="2" id="KW-1185">Reference proteome</keyword>
<sequence>MSGAQRGDDDLLDELLALRRETMARVVEELYQWWPWDKHREMHLWSEYNDGITDPEPPDVRLTDAALALPAASDPVALAMLQELGEVAEEHAAGLMAKEAVQVRQAWPPGGDVKVLLVTTHWWSLAARHPGGPVVVMMDGILGLYDVTGNPQATGPVARLSS</sequence>
<dbReference type="Proteomes" id="UP000327294">
    <property type="component" value="Chromosome"/>
</dbReference>
<dbReference type="AlphaFoldDB" id="A0A5P8K3D7"/>
<dbReference type="KEGG" id="sphv:F9278_14940"/>